<evidence type="ECO:0000256" key="13">
    <source>
        <dbReference type="ARBA" id="ARBA00022932"/>
    </source>
</evidence>
<evidence type="ECO:0000256" key="4">
    <source>
        <dbReference type="ARBA" id="ARBA00020352"/>
    </source>
</evidence>
<evidence type="ECO:0000256" key="18">
    <source>
        <dbReference type="SAM" id="MobiDB-lite"/>
    </source>
</evidence>
<dbReference type="PANTHER" id="PTHR30231:SF41">
    <property type="entry name" value="DNA POLYMERASE III SUBUNIT EPSILON"/>
    <property type="match status" value="1"/>
</dbReference>
<organism evidence="20 21">
    <name type="scientific">Hyphococcus lacteus</name>
    <dbReference type="NCBI Taxonomy" id="3143536"/>
    <lineage>
        <taxon>Bacteria</taxon>
        <taxon>Pseudomonadati</taxon>
        <taxon>Pseudomonadota</taxon>
        <taxon>Alphaproteobacteria</taxon>
        <taxon>Parvularculales</taxon>
        <taxon>Parvularculaceae</taxon>
        <taxon>Hyphococcus</taxon>
    </lineage>
</organism>
<keyword evidence="11 17" id="KW-0269">Exonuclease</keyword>
<dbReference type="NCBIfam" id="NF004316">
    <property type="entry name" value="PRK05711.1"/>
    <property type="match status" value="1"/>
</dbReference>
<dbReference type="Pfam" id="PF00929">
    <property type="entry name" value="RNase_T"/>
    <property type="match status" value="1"/>
</dbReference>
<gene>
    <name evidence="17 20" type="primary">dnaQ</name>
    <name evidence="20" type="ORF">ABFZ84_04310</name>
</gene>
<keyword evidence="6 17" id="KW-0548">Nucleotidyltransferase</keyword>
<comment type="subunit">
    <text evidence="17">DNA polymerase III contains a core (composed of alpha, epsilon and theta chains) that associates with a tau subunit. This core dimerizes to form the POLIII' complex. PolIII' associates with the gamma complex (composed of gamma, delta, delta', psi and chi chains) and with the beta chain to form the complete DNA polymerase III complex.</text>
</comment>
<keyword evidence="21" id="KW-1185">Reference proteome</keyword>
<evidence type="ECO:0000313" key="20">
    <source>
        <dbReference type="EMBL" id="MEX6632764.1"/>
    </source>
</evidence>
<protein>
    <recommendedName>
        <fullName evidence="4 17">DNA polymerase III subunit epsilon</fullName>
        <ecNumber evidence="3 17">2.7.7.7</ecNumber>
    </recommendedName>
</protein>
<dbReference type="Proteomes" id="UP001560685">
    <property type="component" value="Unassembled WGS sequence"/>
</dbReference>
<evidence type="ECO:0000256" key="10">
    <source>
        <dbReference type="ARBA" id="ARBA00022801"/>
    </source>
</evidence>
<evidence type="ECO:0000256" key="11">
    <source>
        <dbReference type="ARBA" id="ARBA00022839"/>
    </source>
</evidence>
<feature type="domain" description="Exonuclease" evidence="19">
    <location>
        <begin position="2"/>
        <end position="177"/>
    </location>
</feature>
<evidence type="ECO:0000256" key="17">
    <source>
        <dbReference type="RuleBase" id="RU364087"/>
    </source>
</evidence>
<evidence type="ECO:0000256" key="12">
    <source>
        <dbReference type="ARBA" id="ARBA00022842"/>
    </source>
</evidence>
<evidence type="ECO:0000256" key="2">
    <source>
        <dbReference type="ARBA" id="ARBA00001946"/>
    </source>
</evidence>
<accession>A0ABV3Z1U6</accession>
<evidence type="ECO:0000259" key="19">
    <source>
        <dbReference type="SMART" id="SM00479"/>
    </source>
</evidence>
<dbReference type="PANTHER" id="PTHR30231">
    <property type="entry name" value="DNA POLYMERASE III SUBUNIT EPSILON"/>
    <property type="match status" value="1"/>
</dbReference>
<comment type="caution">
    <text evidence="20">The sequence shown here is derived from an EMBL/GenBank/DDBJ whole genome shotgun (WGS) entry which is preliminary data.</text>
</comment>
<dbReference type="Gene3D" id="3.30.420.10">
    <property type="entry name" value="Ribonuclease H-like superfamily/Ribonuclease H"/>
    <property type="match status" value="1"/>
</dbReference>
<dbReference type="InterPro" id="IPR036397">
    <property type="entry name" value="RNaseH_sf"/>
</dbReference>
<comment type="cofactor">
    <cofactor evidence="2 17">
        <name>Mg(2+)</name>
        <dbReference type="ChEBI" id="CHEBI:18420"/>
    </cofactor>
</comment>
<evidence type="ECO:0000256" key="5">
    <source>
        <dbReference type="ARBA" id="ARBA00022679"/>
    </source>
</evidence>
<evidence type="ECO:0000256" key="1">
    <source>
        <dbReference type="ARBA" id="ARBA00001936"/>
    </source>
</evidence>
<proteinExistence type="predicted"/>
<keyword evidence="8 17" id="KW-0540">Nuclease</keyword>
<dbReference type="SUPFAM" id="SSF53098">
    <property type="entry name" value="Ribonuclease H-like"/>
    <property type="match status" value="1"/>
</dbReference>
<comment type="function">
    <text evidence="15 17">DNA polymerase III is a complex, multichain enzyme responsible for most of the replicative synthesis in bacteria. The epsilon subunit contain the editing function and is a proofreading 3'-5' exonuclease.</text>
</comment>
<evidence type="ECO:0000256" key="9">
    <source>
        <dbReference type="ARBA" id="ARBA00022723"/>
    </source>
</evidence>
<keyword evidence="13 17" id="KW-0239">DNA-directed DNA polymerase</keyword>
<name>A0ABV3Z1U6_9PROT</name>
<comment type="catalytic activity">
    <reaction evidence="16 17">
        <text>DNA(n) + a 2'-deoxyribonucleoside 5'-triphosphate = DNA(n+1) + diphosphate</text>
        <dbReference type="Rhea" id="RHEA:22508"/>
        <dbReference type="Rhea" id="RHEA-COMP:17339"/>
        <dbReference type="Rhea" id="RHEA-COMP:17340"/>
        <dbReference type="ChEBI" id="CHEBI:33019"/>
        <dbReference type="ChEBI" id="CHEBI:61560"/>
        <dbReference type="ChEBI" id="CHEBI:173112"/>
        <dbReference type="EC" id="2.7.7.7"/>
    </reaction>
</comment>
<dbReference type="InterPro" id="IPR012337">
    <property type="entry name" value="RNaseH-like_sf"/>
</dbReference>
<keyword evidence="12 17" id="KW-0460">Magnesium</keyword>
<evidence type="ECO:0000256" key="14">
    <source>
        <dbReference type="ARBA" id="ARBA00023211"/>
    </source>
</evidence>
<dbReference type="InterPro" id="IPR006309">
    <property type="entry name" value="DnaQ_proteo"/>
</dbReference>
<dbReference type="CDD" id="cd06131">
    <property type="entry name" value="DNA_pol_III_epsilon_Ecoli_like"/>
    <property type="match status" value="1"/>
</dbReference>
<dbReference type="SMART" id="SM00479">
    <property type="entry name" value="EXOIII"/>
    <property type="match status" value="1"/>
</dbReference>
<sequence length="241" mass="26164">MRQIVFDLETTGFKFAEGHRIVEIGAVEMVNGAVTGQNFHTYVNPERDMPDGAYKVHGLSAAFLSDKKIFTDKDVAPAFLEFVGDSQLVAHNGIGFDLPFLNAELAAARLPVLNKDNIVDTLHIARRKFPGSPASLDALCARFGIDTSTRERDGHGALLDSKLLAAVYIELTGGAQAGLDFKRDDSESASSNGMKVNRAPARQRPKPLASFVTENEKSAHDAFIAEMGEESVWCRIVKADA</sequence>
<keyword evidence="7 17" id="KW-0235">DNA replication</keyword>
<dbReference type="GO" id="GO:0003887">
    <property type="term" value="F:DNA-directed DNA polymerase activity"/>
    <property type="evidence" value="ECO:0007669"/>
    <property type="project" value="UniProtKB-EC"/>
</dbReference>
<evidence type="ECO:0000256" key="15">
    <source>
        <dbReference type="ARBA" id="ARBA00025483"/>
    </source>
</evidence>
<reference evidence="20 21" key="1">
    <citation type="submission" date="2024-05" db="EMBL/GenBank/DDBJ databases">
        <title>Three bacterial strains, DH-69, EH-24, and ECK-19 isolated from coastal sediments.</title>
        <authorList>
            <person name="Ye Y.-Q."/>
            <person name="Du Z.-J."/>
        </authorList>
    </citation>
    <scope>NUCLEOTIDE SEQUENCE [LARGE SCALE GENOMIC DNA]</scope>
    <source>
        <strain evidence="20 21">ECK-19</strain>
    </source>
</reference>
<evidence type="ECO:0000256" key="8">
    <source>
        <dbReference type="ARBA" id="ARBA00022722"/>
    </source>
</evidence>
<dbReference type="EMBL" id="JBEHZE010000001">
    <property type="protein sequence ID" value="MEX6632764.1"/>
    <property type="molecule type" value="Genomic_DNA"/>
</dbReference>
<dbReference type="NCBIfam" id="TIGR00573">
    <property type="entry name" value="dnaq"/>
    <property type="match status" value="1"/>
</dbReference>
<evidence type="ECO:0000313" key="21">
    <source>
        <dbReference type="Proteomes" id="UP001560685"/>
    </source>
</evidence>
<feature type="region of interest" description="Disordered" evidence="18">
    <location>
        <begin position="182"/>
        <end position="207"/>
    </location>
</feature>
<dbReference type="InterPro" id="IPR006054">
    <property type="entry name" value="DnaQ"/>
</dbReference>
<evidence type="ECO:0000256" key="6">
    <source>
        <dbReference type="ARBA" id="ARBA00022695"/>
    </source>
</evidence>
<evidence type="ECO:0000256" key="7">
    <source>
        <dbReference type="ARBA" id="ARBA00022705"/>
    </source>
</evidence>
<dbReference type="EC" id="2.7.7.7" evidence="3 17"/>
<keyword evidence="10 17" id="KW-0378">Hydrolase</keyword>
<comment type="cofactor">
    <cofactor evidence="1 17">
        <name>Mn(2+)</name>
        <dbReference type="ChEBI" id="CHEBI:29035"/>
    </cofactor>
</comment>
<keyword evidence="14 17" id="KW-0464">Manganese</keyword>
<keyword evidence="9 17" id="KW-0479">Metal-binding</keyword>
<keyword evidence="5 17" id="KW-0808">Transferase</keyword>
<dbReference type="NCBIfam" id="TIGR01406">
    <property type="entry name" value="dnaQ_proteo"/>
    <property type="match status" value="1"/>
</dbReference>
<evidence type="ECO:0000256" key="16">
    <source>
        <dbReference type="ARBA" id="ARBA00049244"/>
    </source>
</evidence>
<dbReference type="RefSeq" id="WP_369312693.1">
    <property type="nucleotide sequence ID" value="NZ_JBEHZE010000001.1"/>
</dbReference>
<dbReference type="InterPro" id="IPR013520">
    <property type="entry name" value="Ribonucl_H"/>
</dbReference>
<evidence type="ECO:0000256" key="3">
    <source>
        <dbReference type="ARBA" id="ARBA00012417"/>
    </source>
</evidence>